<feature type="binding site" evidence="14">
    <location>
        <begin position="21"/>
        <end position="28"/>
    </location>
    <ligand>
        <name>GTP</name>
        <dbReference type="ChEBI" id="CHEBI:37565"/>
        <label>1</label>
    </ligand>
</feature>
<evidence type="ECO:0000256" key="16">
    <source>
        <dbReference type="RuleBase" id="RU362098"/>
    </source>
</evidence>
<dbReference type="GO" id="GO:0015093">
    <property type="term" value="F:ferrous iron transmembrane transporter activity"/>
    <property type="evidence" value="ECO:0007669"/>
    <property type="project" value="UniProtKB-UniRule"/>
</dbReference>
<keyword evidence="15" id="KW-0460">Magnesium</keyword>
<feature type="transmembrane region" description="Helical" evidence="16">
    <location>
        <begin position="741"/>
        <end position="759"/>
    </location>
</feature>
<name>A0A7W9ZGS0_NOVIT</name>
<evidence type="ECO:0000256" key="1">
    <source>
        <dbReference type="ARBA" id="ARBA00004429"/>
    </source>
</evidence>
<proteinExistence type="inferred from homology"/>
<dbReference type="InterPro" id="IPR011640">
    <property type="entry name" value="Fe2_transport_prot_B_C"/>
</dbReference>
<feature type="transmembrane region" description="Helical" evidence="16">
    <location>
        <begin position="708"/>
        <end position="729"/>
    </location>
</feature>
<dbReference type="GO" id="GO:0005525">
    <property type="term" value="F:GTP binding"/>
    <property type="evidence" value="ECO:0007669"/>
    <property type="project" value="UniProtKB-KW"/>
</dbReference>
<feature type="transmembrane region" description="Helical" evidence="16">
    <location>
        <begin position="399"/>
        <end position="423"/>
    </location>
</feature>
<feature type="binding site" evidence="14">
    <location>
        <begin position="129"/>
        <end position="132"/>
    </location>
    <ligand>
        <name>GTP</name>
        <dbReference type="ChEBI" id="CHEBI:37565"/>
        <label>1</label>
    </ligand>
</feature>
<feature type="transmembrane region" description="Helical" evidence="16">
    <location>
        <begin position="362"/>
        <end position="379"/>
    </location>
</feature>
<dbReference type="InterPro" id="IPR041069">
    <property type="entry name" value="FeoB_Cyto"/>
</dbReference>
<evidence type="ECO:0000256" key="9">
    <source>
        <dbReference type="ARBA" id="ARBA00023004"/>
    </source>
</evidence>
<keyword evidence="9 16" id="KW-0408">Iron</keyword>
<feature type="binding site" evidence="15">
    <location>
        <position position="33"/>
    </location>
    <ligand>
        <name>Mg(2+)</name>
        <dbReference type="ChEBI" id="CHEBI:18420"/>
        <label>2</label>
    </ligand>
</feature>
<dbReference type="InterPro" id="IPR003373">
    <property type="entry name" value="Fe2_transport_prot-B"/>
</dbReference>
<keyword evidence="12 16" id="KW-0472">Membrane</keyword>
<dbReference type="InterPro" id="IPR011642">
    <property type="entry name" value="Gate_dom"/>
</dbReference>
<dbReference type="Pfam" id="PF07670">
    <property type="entry name" value="Gate"/>
    <property type="match status" value="2"/>
</dbReference>
<evidence type="ECO:0000256" key="13">
    <source>
        <dbReference type="NCBIfam" id="TIGR00437"/>
    </source>
</evidence>
<feature type="binding site" evidence="15">
    <location>
        <position position="36"/>
    </location>
    <ligand>
        <name>Mg(2+)</name>
        <dbReference type="ChEBI" id="CHEBI:18420"/>
        <label>2</label>
    </ligand>
</feature>
<keyword evidence="19" id="KW-1185">Reference proteome</keyword>
<evidence type="ECO:0000259" key="17">
    <source>
        <dbReference type="PROSITE" id="PS51711"/>
    </source>
</evidence>
<feature type="transmembrane region" description="Helical" evidence="16">
    <location>
        <begin position="295"/>
        <end position="318"/>
    </location>
</feature>
<dbReference type="FunFam" id="3.40.50.300:FF:000426">
    <property type="entry name" value="Ferrous iron transport protein B"/>
    <property type="match status" value="1"/>
</dbReference>
<sequence length="771" mass="81125">MTAASIMNCKVALAGKVVLAGNPNCGKTTLFNALTGSRQQVGNWPGVTVEQKRGTYPWQGSTVEVVDLPGLYMISGDHGPQDERVSRDYLTSGETGVVINVIDASTLERSLYLTVQMMERRVPLVVAVNMMDLAEKAGVEIDLAALSAALGCPVVPLVASRRRGLDALKKACAGGVSAPAPVPYPEAVERAIAALRPALGGQTRHDPRWLAVRLLEATPDSDFAAAVFTATPGLREQVEAVRQTLEREGGEDADILIADARYQLIGRITATACRRLHEISPALTRRLDAIALNRFLGVPLFLGIMYLMFVLTISVGGAFIDLFDQGVGALLVDWPEQLLTAAGAPGWLMVTVTGLGSGIQTVATFAPVIGSLFLVLSALEDSGYMARAAFVMDRAMRGIGLPGKAFVPLIVGFGCNVPAVMAARTLDSHRDRVMTAMMAPFMACGARLPVFALFAAAFFPSGGQNVVFGLYLLGIAVAVITGLILKTTLLRGEAAPFVMELPPYHIPTLHGIVWHAWQRLRDFLLRAGQVIVPMVLALSLLSSFTPAGEFRKDAGRESILAAVSSAVSPVLAPMGLREDNWPATVGLVTGIFAKEAVIGTLNSLYGSADTAEEGTPFVLADALQKAVATVPANLAALGQAVLDPLKLGTLSQDSTETTAALGVNASAFGAMTAYFDGGAGALAYMVLILLYTPCVATLGAIRQEAGGRWAAFAAGWTTSVAYVMAVMIYQGATWLNHPGPSALWIAGGCAILLLGVTLLRQISNRGLRAAS</sequence>
<dbReference type="EMBL" id="JACIIX010000010">
    <property type="protein sequence ID" value="MBB6211206.1"/>
    <property type="molecule type" value="Genomic_DNA"/>
</dbReference>
<dbReference type="Pfam" id="PF17910">
    <property type="entry name" value="FeoB_Cyto"/>
    <property type="match status" value="1"/>
</dbReference>
<accession>A0A7W9ZGS0</accession>
<feature type="binding site" evidence="14">
    <location>
        <begin position="67"/>
        <end position="70"/>
    </location>
    <ligand>
        <name>GTP</name>
        <dbReference type="ChEBI" id="CHEBI:37565"/>
        <label>1</label>
    </ligand>
</feature>
<evidence type="ECO:0000313" key="19">
    <source>
        <dbReference type="Proteomes" id="UP000544872"/>
    </source>
</evidence>
<dbReference type="Gene3D" id="3.40.50.300">
    <property type="entry name" value="P-loop containing nucleotide triphosphate hydrolases"/>
    <property type="match status" value="1"/>
</dbReference>
<comment type="similarity">
    <text evidence="16">Belongs to the TRAFAC class TrmE-Era-EngA-EngB-Septin-like GTPase superfamily. FeoB GTPase (TC 9.A.8) family.</text>
</comment>
<dbReference type="InterPro" id="IPR030389">
    <property type="entry name" value="G_FEOB_dom"/>
</dbReference>
<keyword evidence="8 16" id="KW-1133">Transmembrane helix</keyword>
<keyword evidence="7 14" id="KW-0547">Nucleotide-binding</keyword>
<dbReference type="SUPFAM" id="SSF52540">
    <property type="entry name" value="P-loop containing nucleoside triphosphate hydrolases"/>
    <property type="match status" value="1"/>
</dbReference>
<keyword evidence="10" id="KW-0406">Ion transport</keyword>
<dbReference type="AlphaFoldDB" id="A0A7W9ZGS0"/>
<feature type="domain" description="FeoB-type G" evidence="17">
    <location>
        <begin position="14"/>
        <end position="178"/>
    </location>
</feature>
<evidence type="ECO:0000256" key="6">
    <source>
        <dbReference type="ARBA" id="ARBA00022692"/>
    </source>
</evidence>
<comment type="caution">
    <text evidence="18">The sequence shown here is derived from an EMBL/GenBank/DDBJ whole genome shotgun (WGS) entry which is preliminary data.</text>
</comment>
<dbReference type="GO" id="GO:0046872">
    <property type="term" value="F:metal ion binding"/>
    <property type="evidence" value="ECO:0007669"/>
    <property type="project" value="UniProtKB-KW"/>
</dbReference>
<evidence type="ECO:0000256" key="12">
    <source>
        <dbReference type="ARBA" id="ARBA00023136"/>
    </source>
</evidence>
<evidence type="ECO:0000256" key="5">
    <source>
        <dbReference type="ARBA" id="ARBA00022519"/>
    </source>
</evidence>
<feature type="binding site" evidence="14">
    <location>
        <begin position="46"/>
        <end position="50"/>
    </location>
    <ligand>
        <name>GTP</name>
        <dbReference type="ChEBI" id="CHEBI:37565"/>
        <label>1</label>
    </ligand>
</feature>
<keyword evidence="5" id="KW-0997">Cell inner membrane</keyword>
<evidence type="ECO:0000256" key="7">
    <source>
        <dbReference type="ARBA" id="ARBA00022741"/>
    </source>
</evidence>
<organism evidence="18 19">
    <name type="scientific">Novispirillum itersonii</name>
    <name type="common">Aquaspirillum itersonii</name>
    <dbReference type="NCBI Taxonomy" id="189"/>
    <lineage>
        <taxon>Bacteria</taxon>
        <taxon>Pseudomonadati</taxon>
        <taxon>Pseudomonadota</taxon>
        <taxon>Alphaproteobacteria</taxon>
        <taxon>Rhodospirillales</taxon>
        <taxon>Novispirillaceae</taxon>
        <taxon>Novispirillum</taxon>
    </lineage>
</organism>
<evidence type="ECO:0000256" key="8">
    <source>
        <dbReference type="ARBA" id="ARBA00022989"/>
    </source>
</evidence>
<evidence type="ECO:0000256" key="2">
    <source>
        <dbReference type="ARBA" id="ARBA00022448"/>
    </source>
</evidence>
<dbReference type="InterPro" id="IPR050860">
    <property type="entry name" value="FeoB_GTPase"/>
</dbReference>
<feature type="binding site" evidence="15">
    <location>
        <position position="32"/>
    </location>
    <ligand>
        <name>Mg(2+)</name>
        <dbReference type="ChEBI" id="CHEBI:18420"/>
        <label>2</label>
    </ligand>
</feature>
<dbReference type="Pfam" id="PF02421">
    <property type="entry name" value="FeoB_N"/>
    <property type="match status" value="1"/>
</dbReference>
<dbReference type="Proteomes" id="UP000544872">
    <property type="component" value="Unassembled WGS sequence"/>
</dbReference>
<evidence type="ECO:0000256" key="10">
    <source>
        <dbReference type="ARBA" id="ARBA00023065"/>
    </source>
</evidence>
<dbReference type="PANTHER" id="PTHR43185">
    <property type="entry name" value="FERROUS IRON TRANSPORT PROTEIN B"/>
    <property type="match status" value="1"/>
</dbReference>
<protein>
    <recommendedName>
        <fullName evidence="13 16">Ferrous iron transport protein B</fullName>
    </recommendedName>
</protein>
<evidence type="ECO:0000256" key="11">
    <source>
        <dbReference type="ARBA" id="ARBA00023134"/>
    </source>
</evidence>
<feature type="binding site" evidence="15">
    <location>
        <position position="35"/>
    </location>
    <ligand>
        <name>Mg(2+)</name>
        <dbReference type="ChEBI" id="CHEBI:18420"/>
        <label>2</label>
    </ligand>
</feature>
<dbReference type="InterPro" id="IPR006073">
    <property type="entry name" value="GTP-bd"/>
</dbReference>
<keyword evidence="3" id="KW-1003">Cell membrane</keyword>
<dbReference type="NCBIfam" id="NF007105">
    <property type="entry name" value="PRK09554.1"/>
    <property type="match status" value="1"/>
</dbReference>
<feature type="transmembrane region" description="Helical" evidence="16">
    <location>
        <begin position="435"/>
        <end position="459"/>
    </location>
</feature>
<dbReference type="CDD" id="cd01879">
    <property type="entry name" value="FeoB"/>
    <property type="match status" value="1"/>
</dbReference>
<keyword evidence="11 14" id="KW-0342">GTP-binding</keyword>
<feature type="transmembrane region" description="Helical" evidence="16">
    <location>
        <begin position="681"/>
        <end position="701"/>
    </location>
</feature>
<dbReference type="PROSITE" id="PS51711">
    <property type="entry name" value="G_FEOB"/>
    <property type="match status" value="1"/>
</dbReference>
<comment type="function">
    <text evidence="16">Probable transporter of a GTP-driven Fe(2+) uptake system.</text>
</comment>
<feature type="transmembrane region" description="Helical" evidence="16">
    <location>
        <begin position="465"/>
        <end position="485"/>
    </location>
</feature>
<evidence type="ECO:0000313" key="18">
    <source>
        <dbReference type="EMBL" id="MBB6211206.1"/>
    </source>
</evidence>
<keyword evidence="6 16" id="KW-0812">Transmembrane</keyword>
<dbReference type="Pfam" id="PF07664">
    <property type="entry name" value="FeoB_C"/>
    <property type="match status" value="1"/>
</dbReference>
<gene>
    <name evidence="18" type="ORF">FHS48_002643</name>
</gene>
<comment type="subcellular location">
    <subcellularLocation>
        <location evidence="1 16">Cell inner membrane</location>
        <topology evidence="1 16">Multi-pass membrane protein</topology>
    </subcellularLocation>
</comment>
<evidence type="ECO:0000256" key="15">
    <source>
        <dbReference type="PIRSR" id="PIRSR603373-2"/>
    </source>
</evidence>
<dbReference type="PRINTS" id="PR00326">
    <property type="entry name" value="GTP1OBG"/>
</dbReference>
<dbReference type="NCBIfam" id="TIGR00437">
    <property type="entry name" value="feoB"/>
    <property type="match status" value="1"/>
</dbReference>
<keyword evidence="15" id="KW-0479">Metal-binding</keyword>
<evidence type="ECO:0000256" key="4">
    <source>
        <dbReference type="ARBA" id="ARBA00022496"/>
    </source>
</evidence>
<dbReference type="InterPro" id="IPR027417">
    <property type="entry name" value="P-loop_NTPase"/>
</dbReference>
<keyword evidence="2 16" id="KW-0813">Transport</keyword>
<dbReference type="RefSeq" id="WP_260402471.1">
    <property type="nucleotide sequence ID" value="NZ_JACIIX010000010.1"/>
</dbReference>
<dbReference type="GO" id="GO:0005886">
    <property type="term" value="C:plasma membrane"/>
    <property type="evidence" value="ECO:0007669"/>
    <property type="project" value="UniProtKB-SubCell"/>
</dbReference>
<dbReference type="PANTHER" id="PTHR43185:SF1">
    <property type="entry name" value="FE(2+) TRANSPORTER FEOB"/>
    <property type="match status" value="1"/>
</dbReference>
<evidence type="ECO:0000256" key="3">
    <source>
        <dbReference type="ARBA" id="ARBA00022475"/>
    </source>
</evidence>
<keyword evidence="4 16" id="KW-0410">Iron transport</keyword>
<reference evidence="18 19" key="1">
    <citation type="submission" date="2020-08" db="EMBL/GenBank/DDBJ databases">
        <title>Genomic Encyclopedia of Type Strains, Phase IV (KMG-IV): sequencing the most valuable type-strain genomes for metagenomic binning, comparative biology and taxonomic classification.</title>
        <authorList>
            <person name="Goeker M."/>
        </authorList>
    </citation>
    <scope>NUCLEOTIDE SEQUENCE [LARGE SCALE GENOMIC DNA]</scope>
    <source>
        <strain evidence="18 19">DSM 11590</strain>
    </source>
</reference>
<evidence type="ECO:0000256" key="14">
    <source>
        <dbReference type="PIRSR" id="PIRSR603373-1"/>
    </source>
</evidence>
<dbReference type="Gene3D" id="1.10.287.1770">
    <property type="match status" value="1"/>
</dbReference>